<comment type="caution">
    <text evidence="3">The sequence shown here is derived from an EMBL/GenBank/DDBJ whole genome shotgun (WGS) entry which is preliminary data.</text>
</comment>
<sequence length="96" mass="10065">MSLPWGGEGHLLAGGYRLLARAGSGGMAVVWRATDLVLDREVAVKLLTAEGAAEADVVQRLKAEAQTIARLKHPHITGTTFGQLPRGQDRLGGPGP</sequence>
<accession>A0A8J3QIK0</accession>
<dbReference type="SUPFAM" id="SSF56112">
    <property type="entry name" value="Protein kinase-like (PK-like)"/>
    <property type="match status" value="1"/>
</dbReference>
<reference evidence="3" key="1">
    <citation type="submission" date="2021-01" db="EMBL/GenBank/DDBJ databases">
        <title>Whole genome shotgun sequence of Rhizocola hellebori NBRC 109834.</title>
        <authorList>
            <person name="Komaki H."/>
            <person name="Tamura T."/>
        </authorList>
    </citation>
    <scope>NUCLEOTIDE SEQUENCE</scope>
    <source>
        <strain evidence="3">NBRC 109834</strain>
    </source>
</reference>
<evidence type="ECO:0000259" key="2">
    <source>
        <dbReference type="PROSITE" id="PS50011"/>
    </source>
</evidence>
<gene>
    <name evidence="3" type="ORF">Rhe02_84070</name>
</gene>
<keyword evidence="4" id="KW-1185">Reference proteome</keyword>
<dbReference type="Gene3D" id="3.30.200.20">
    <property type="entry name" value="Phosphorylase Kinase, domain 1"/>
    <property type="match status" value="1"/>
</dbReference>
<dbReference type="Proteomes" id="UP000612899">
    <property type="component" value="Unassembled WGS sequence"/>
</dbReference>
<dbReference type="EMBL" id="BONY01000091">
    <property type="protein sequence ID" value="GIH10340.1"/>
    <property type="molecule type" value="Genomic_DNA"/>
</dbReference>
<feature type="region of interest" description="Disordered" evidence="1">
    <location>
        <begin position="77"/>
        <end position="96"/>
    </location>
</feature>
<protein>
    <recommendedName>
        <fullName evidence="2">Protein kinase domain-containing protein</fullName>
    </recommendedName>
</protein>
<organism evidence="3 4">
    <name type="scientific">Rhizocola hellebori</name>
    <dbReference type="NCBI Taxonomy" id="1392758"/>
    <lineage>
        <taxon>Bacteria</taxon>
        <taxon>Bacillati</taxon>
        <taxon>Actinomycetota</taxon>
        <taxon>Actinomycetes</taxon>
        <taxon>Micromonosporales</taxon>
        <taxon>Micromonosporaceae</taxon>
        <taxon>Rhizocola</taxon>
    </lineage>
</organism>
<proteinExistence type="predicted"/>
<evidence type="ECO:0000313" key="4">
    <source>
        <dbReference type="Proteomes" id="UP000612899"/>
    </source>
</evidence>
<evidence type="ECO:0000313" key="3">
    <source>
        <dbReference type="EMBL" id="GIH10340.1"/>
    </source>
</evidence>
<dbReference type="AlphaFoldDB" id="A0A8J3QIK0"/>
<dbReference type="GO" id="GO:0004672">
    <property type="term" value="F:protein kinase activity"/>
    <property type="evidence" value="ECO:0007669"/>
    <property type="project" value="InterPro"/>
</dbReference>
<dbReference type="RefSeq" id="WP_203914054.1">
    <property type="nucleotide sequence ID" value="NZ_BONY01000091.1"/>
</dbReference>
<dbReference type="PROSITE" id="PS50011">
    <property type="entry name" value="PROTEIN_KINASE_DOM"/>
    <property type="match status" value="1"/>
</dbReference>
<feature type="domain" description="Protein kinase" evidence="2">
    <location>
        <begin position="16"/>
        <end position="96"/>
    </location>
</feature>
<dbReference type="InterPro" id="IPR000719">
    <property type="entry name" value="Prot_kinase_dom"/>
</dbReference>
<dbReference type="GO" id="GO:0005524">
    <property type="term" value="F:ATP binding"/>
    <property type="evidence" value="ECO:0007669"/>
    <property type="project" value="InterPro"/>
</dbReference>
<dbReference type="InterPro" id="IPR011009">
    <property type="entry name" value="Kinase-like_dom_sf"/>
</dbReference>
<name>A0A8J3QIK0_9ACTN</name>
<evidence type="ECO:0000256" key="1">
    <source>
        <dbReference type="SAM" id="MobiDB-lite"/>
    </source>
</evidence>